<dbReference type="Gene3D" id="1.10.10.2840">
    <property type="entry name" value="PucR C-terminal helix-turn-helix domain"/>
    <property type="match status" value="1"/>
</dbReference>
<evidence type="ECO:0000313" key="4">
    <source>
        <dbReference type="Proteomes" id="UP000253303"/>
    </source>
</evidence>
<keyword evidence="4" id="KW-1185">Reference proteome</keyword>
<comment type="caution">
    <text evidence="3">The sequence shown here is derived from an EMBL/GenBank/DDBJ whole genome shotgun (WGS) entry which is preliminary data.</text>
</comment>
<evidence type="ECO:0000259" key="1">
    <source>
        <dbReference type="Pfam" id="PF07905"/>
    </source>
</evidence>
<dbReference type="InterPro" id="IPR009057">
    <property type="entry name" value="Homeodomain-like_sf"/>
</dbReference>
<proteinExistence type="predicted"/>
<dbReference type="InterPro" id="IPR051448">
    <property type="entry name" value="CdaR-like_regulators"/>
</dbReference>
<protein>
    <submittedName>
        <fullName evidence="3">PucR family transcriptional regulator</fullName>
    </submittedName>
</protein>
<dbReference type="Pfam" id="PF13556">
    <property type="entry name" value="HTH_30"/>
    <property type="match status" value="1"/>
</dbReference>
<accession>A0A366LKF2</accession>
<feature type="domain" description="PucR C-terminal helix-turn-helix" evidence="2">
    <location>
        <begin position="426"/>
        <end position="483"/>
    </location>
</feature>
<dbReference type="InterPro" id="IPR042070">
    <property type="entry name" value="PucR_C-HTH_sf"/>
</dbReference>
<reference evidence="3 4" key="1">
    <citation type="submission" date="2018-06" db="EMBL/GenBank/DDBJ databases">
        <title>Sphaerisporangium craniellae sp. nov., isolated from a marine sponge in the South China Sea.</title>
        <authorList>
            <person name="Li L."/>
        </authorList>
    </citation>
    <scope>NUCLEOTIDE SEQUENCE [LARGE SCALE GENOMIC DNA]</scope>
    <source>
        <strain evidence="3 4">LHW63015</strain>
    </source>
</reference>
<dbReference type="PANTHER" id="PTHR33744:SF1">
    <property type="entry name" value="DNA-BINDING TRANSCRIPTIONAL ACTIVATOR ADER"/>
    <property type="match status" value="1"/>
</dbReference>
<dbReference type="InterPro" id="IPR012914">
    <property type="entry name" value="PucR_dom"/>
</dbReference>
<evidence type="ECO:0000259" key="2">
    <source>
        <dbReference type="Pfam" id="PF13556"/>
    </source>
</evidence>
<dbReference type="Proteomes" id="UP000253303">
    <property type="component" value="Unassembled WGS sequence"/>
</dbReference>
<dbReference type="SUPFAM" id="SSF46689">
    <property type="entry name" value="Homeodomain-like"/>
    <property type="match status" value="1"/>
</dbReference>
<dbReference type="Pfam" id="PF07905">
    <property type="entry name" value="PucR"/>
    <property type="match status" value="1"/>
</dbReference>
<organism evidence="3 4">
    <name type="scientific">Spongiactinospora rosea</name>
    <dbReference type="NCBI Taxonomy" id="2248750"/>
    <lineage>
        <taxon>Bacteria</taxon>
        <taxon>Bacillati</taxon>
        <taxon>Actinomycetota</taxon>
        <taxon>Actinomycetes</taxon>
        <taxon>Streptosporangiales</taxon>
        <taxon>Streptosporangiaceae</taxon>
        <taxon>Spongiactinospora</taxon>
    </lineage>
</organism>
<dbReference type="AlphaFoldDB" id="A0A366LKF2"/>
<dbReference type="RefSeq" id="WP_113986152.1">
    <property type="nucleotide sequence ID" value="NZ_QMEY01000033.1"/>
</dbReference>
<dbReference type="InterPro" id="IPR025736">
    <property type="entry name" value="PucR_C-HTH_dom"/>
</dbReference>
<name>A0A366LKF2_9ACTN</name>
<gene>
    <name evidence="3" type="ORF">DP939_40555</name>
</gene>
<dbReference type="OrthoDB" id="8450798at2"/>
<dbReference type="PANTHER" id="PTHR33744">
    <property type="entry name" value="CARBOHYDRATE DIACID REGULATOR"/>
    <property type="match status" value="1"/>
</dbReference>
<sequence length="486" mass="50965">MAPTLRRVVAHAPLRLRVLVGEDLLDRPVRWVAVSELEDPTPFLEGGELVLSTGMRIRPETAGPYVTRLVERGVAGLGVGLGLTHETVPAALAEAAERAGLPLIEVPRETAFVAIGKVVSELLAAEQYEELTRAFAVQGRLTRAALRPEGTHAVLGRLVAEIGGWAALLDDTGEVIATAGERARGRVPALRPELARLRGRHASLTLSTPDEHVIVQALAGAGRVRGYFAVGAATGERTFSPVRHTVVNVAGSLLTLALEQEARRPAAERRVRAAVLRLLLAGEVDGARAALAALGDPLPEPPVVALATRGDRDGVIEAAGGAFAAALGEETIVLAASGEEREALVGALGPYGPVGAGEPVGIDRLAAGVDQARRALAAAQRAGVPVMHYAALPGQGLLAVLDPGAAQAFATALLAPMLEYGTRADLLESLRAYLEANGHWDAAAQRLGVHRHTLRYRMRKVAELLGRDIDDPATRAELWVACSIIG</sequence>
<feature type="domain" description="Purine catabolism PurC-like" evidence="1">
    <location>
        <begin position="10"/>
        <end position="122"/>
    </location>
</feature>
<evidence type="ECO:0000313" key="3">
    <source>
        <dbReference type="EMBL" id="RBQ14405.1"/>
    </source>
</evidence>
<dbReference type="EMBL" id="QMEY01000033">
    <property type="protein sequence ID" value="RBQ14405.1"/>
    <property type="molecule type" value="Genomic_DNA"/>
</dbReference>